<protein>
    <submittedName>
        <fullName evidence="1">Uncharacterized protein</fullName>
    </submittedName>
</protein>
<sequence length="103" mass="11950">MFLEKAARKKEATKIRSAAIDLVAVGVQAFHPNSLKEREERPAQKSDVLVSESKTIAVKRHDLDKMKTELEEREARIVQRDTALETRLRAIEILEEWQMAERH</sequence>
<accession>A0A9P4TFM8</accession>
<dbReference type="Proteomes" id="UP000801428">
    <property type="component" value="Unassembled WGS sequence"/>
</dbReference>
<comment type="caution">
    <text evidence="1">The sequence shown here is derived from an EMBL/GenBank/DDBJ whole genome shotgun (WGS) entry which is preliminary data.</text>
</comment>
<evidence type="ECO:0000313" key="1">
    <source>
        <dbReference type="EMBL" id="KAF3003082.1"/>
    </source>
</evidence>
<dbReference type="EMBL" id="SWKU01000010">
    <property type="protein sequence ID" value="KAF3003082.1"/>
    <property type="molecule type" value="Genomic_DNA"/>
</dbReference>
<dbReference type="AlphaFoldDB" id="A0A9P4TFM8"/>
<proteinExistence type="predicted"/>
<keyword evidence="2" id="KW-1185">Reference proteome</keyword>
<gene>
    <name evidence="1" type="ORF">E8E13_007765</name>
</gene>
<organism evidence="1 2">
    <name type="scientific">Curvularia kusanoi</name>
    <name type="common">Cochliobolus kusanoi</name>
    <dbReference type="NCBI Taxonomy" id="90978"/>
    <lineage>
        <taxon>Eukaryota</taxon>
        <taxon>Fungi</taxon>
        <taxon>Dikarya</taxon>
        <taxon>Ascomycota</taxon>
        <taxon>Pezizomycotina</taxon>
        <taxon>Dothideomycetes</taxon>
        <taxon>Pleosporomycetidae</taxon>
        <taxon>Pleosporales</taxon>
        <taxon>Pleosporineae</taxon>
        <taxon>Pleosporaceae</taxon>
        <taxon>Curvularia</taxon>
    </lineage>
</organism>
<evidence type="ECO:0000313" key="2">
    <source>
        <dbReference type="Proteomes" id="UP000801428"/>
    </source>
</evidence>
<reference evidence="1" key="1">
    <citation type="submission" date="2019-04" db="EMBL/GenBank/DDBJ databases">
        <title>Sequencing of skin fungus with MAO and IRED activity.</title>
        <authorList>
            <person name="Marsaioli A.J."/>
            <person name="Bonatto J.M.C."/>
            <person name="Reis Junior O."/>
        </authorList>
    </citation>
    <scope>NUCLEOTIDE SEQUENCE</scope>
    <source>
        <strain evidence="1">30M1</strain>
    </source>
</reference>
<name>A0A9P4TFM8_CURKU</name>